<dbReference type="InterPro" id="IPR000209">
    <property type="entry name" value="Peptidase_S8/S53_dom"/>
</dbReference>
<gene>
    <name evidence="7" type="ORF">POM88_008457</name>
</gene>
<evidence type="ECO:0000259" key="6">
    <source>
        <dbReference type="Pfam" id="PF17766"/>
    </source>
</evidence>
<keyword evidence="2" id="KW-0732">Signal</keyword>
<dbReference type="Pfam" id="PF00082">
    <property type="entry name" value="Peptidase_S8"/>
    <property type="match status" value="1"/>
</dbReference>
<feature type="domain" description="PA" evidence="5">
    <location>
        <begin position="120"/>
        <end position="194"/>
    </location>
</feature>
<dbReference type="PANTHER" id="PTHR10795">
    <property type="entry name" value="PROPROTEIN CONVERTASE SUBTILISIN/KEXIN"/>
    <property type="match status" value="1"/>
</dbReference>
<dbReference type="Proteomes" id="UP001237642">
    <property type="component" value="Unassembled WGS sequence"/>
</dbReference>
<evidence type="ECO:0000313" key="7">
    <source>
        <dbReference type="EMBL" id="KAK1398594.1"/>
    </source>
</evidence>
<evidence type="ECO:0000259" key="5">
    <source>
        <dbReference type="Pfam" id="PF02225"/>
    </source>
</evidence>
<dbReference type="Gene3D" id="2.60.40.2310">
    <property type="match status" value="1"/>
</dbReference>
<dbReference type="Pfam" id="PF17766">
    <property type="entry name" value="fn3_6"/>
    <property type="match status" value="1"/>
</dbReference>
<name>A0AAD8J815_9APIA</name>
<reference evidence="7" key="2">
    <citation type="submission" date="2023-05" db="EMBL/GenBank/DDBJ databases">
        <authorList>
            <person name="Schelkunov M.I."/>
        </authorList>
    </citation>
    <scope>NUCLEOTIDE SEQUENCE</scope>
    <source>
        <strain evidence="7">Hsosn_3</strain>
        <tissue evidence="7">Leaf</tissue>
    </source>
</reference>
<reference evidence="7" key="1">
    <citation type="submission" date="2023-02" db="EMBL/GenBank/DDBJ databases">
        <title>Genome of toxic invasive species Heracleum sosnowskyi carries increased number of genes despite the absence of recent whole-genome duplications.</title>
        <authorList>
            <person name="Schelkunov M."/>
            <person name="Shtratnikova V."/>
            <person name="Makarenko M."/>
            <person name="Klepikova A."/>
            <person name="Omelchenko D."/>
            <person name="Novikova G."/>
            <person name="Obukhova E."/>
            <person name="Bogdanov V."/>
            <person name="Penin A."/>
            <person name="Logacheva M."/>
        </authorList>
    </citation>
    <scope>NUCLEOTIDE SEQUENCE</scope>
    <source>
        <strain evidence="7">Hsosn_3</strain>
        <tissue evidence="7">Leaf</tissue>
    </source>
</reference>
<dbReference type="Gene3D" id="3.50.30.30">
    <property type="match status" value="1"/>
</dbReference>
<evidence type="ECO:0000256" key="2">
    <source>
        <dbReference type="ARBA" id="ARBA00022729"/>
    </source>
</evidence>
<dbReference type="GO" id="GO:0006508">
    <property type="term" value="P:proteolysis"/>
    <property type="evidence" value="ECO:0007669"/>
    <property type="project" value="InterPro"/>
</dbReference>
<keyword evidence="8" id="KW-1185">Reference proteome</keyword>
<evidence type="ECO:0000256" key="3">
    <source>
        <dbReference type="PROSITE-ProRule" id="PRU01240"/>
    </source>
</evidence>
<feature type="domain" description="Peptidase S8/S53" evidence="4">
    <location>
        <begin position="2"/>
        <end position="317"/>
    </location>
</feature>
<dbReference type="Gene3D" id="3.40.50.200">
    <property type="entry name" value="Peptidase S8/S53 domain"/>
    <property type="match status" value="1"/>
</dbReference>
<dbReference type="PROSITE" id="PS51892">
    <property type="entry name" value="SUBTILASE"/>
    <property type="match status" value="1"/>
</dbReference>
<comment type="caution">
    <text evidence="7">The sequence shown here is derived from an EMBL/GenBank/DDBJ whole genome shotgun (WGS) entry which is preliminary data.</text>
</comment>
<evidence type="ECO:0000256" key="1">
    <source>
        <dbReference type="ARBA" id="ARBA00011073"/>
    </source>
</evidence>
<evidence type="ECO:0000259" key="4">
    <source>
        <dbReference type="Pfam" id="PF00082"/>
    </source>
</evidence>
<protein>
    <submittedName>
        <fullName evidence="7">Subtilisin-like serine-protease S</fullName>
    </submittedName>
</protein>
<dbReference type="Pfam" id="PF02225">
    <property type="entry name" value="PA"/>
    <property type="match status" value="1"/>
</dbReference>
<organism evidence="7 8">
    <name type="scientific">Heracleum sosnowskyi</name>
    <dbReference type="NCBI Taxonomy" id="360622"/>
    <lineage>
        <taxon>Eukaryota</taxon>
        <taxon>Viridiplantae</taxon>
        <taxon>Streptophyta</taxon>
        <taxon>Embryophyta</taxon>
        <taxon>Tracheophyta</taxon>
        <taxon>Spermatophyta</taxon>
        <taxon>Magnoliopsida</taxon>
        <taxon>eudicotyledons</taxon>
        <taxon>Gunneridae</taxon>
        <taxon>Pentapetalae</taxon>
        <taxon>asterids</taxon>
        <taxon>campanulids</taxon>
        <taxon>Apiales</taxon>
        <taxon>Apiaceae</taxon>
        <taxon>Apioideae</taxon>
        <taxon>apioid superclade</taxon>
        <taxon>Tordylieae</taxon>
        <taxon>Tordyliinae</taxon>
        <taxon>Heracleum</taxon>
    </lineage>
</organism>
<accession>A0AAD8J815</accession>
<feature type="domain" description="Subtilisin-like protease fibronectin type-III" evidence="6">
    <location>
        <begin position="390"/>
        <end position="484"/>
    </location>
</feature>
<evidence type="ECO:0000313" key="8">
    <source>
        <dbReference type="Proteomes" id="UP001237642"/>
    </source>
</evidence>
<dbReference type="GO" id="GO:0004252">
    <property type="term" value="F:serine-type endopeptidase activity"/>
    <property type="evidence" value="ECO:0007669"/>
    <property type="project" value="InterPro"/>
</dbReference>
<dbReference type="InterPro" id="IPR003137">
    <property type="entry name" value="PA_domain"/>
</dbReference>
<comment type="caution">
    <text evidence="3">Lacks conserved residue(s) required for the propagation of feature annotation.</text>
</comment>
<dbReference type="SUPFAM" id="SSF52743">
    <property type="entry name" value="Subtilisin-like"/>
    <property type="match status" value="1"/>
</dbReference>
<dbReference type="AlphaFoldDB" id="A0AAD8J815"/>
<dbReference type="EMBL" id="JAUIZM010000002">
    <property type="protein sequence ID" value="KAK1398594.1"/>
    <property type="molecule type" value="Genomic_DNA"/>
</dbReference>
<dbReference type="InterPro" id="IPR036852">
    <property type="entry name" value="Peptidase_S8/S53_dom_sf"/>
</dbReference>
<dbReference type="InterPro" id="IPR045051">
    <property type="entry name" value="SBT"/>
</dbReference>
<proteinExistence type="inferred from homology"/>
<dbReference type="InterPro" id="IPR041469">
    <property type="entry name" value="Subtilisin-like_FN3"/>
</dbReference>
<comment type="similarity">
    <text evidence="1 3">Belongs to the peptidase S8 family.</text>
</comment>
<sequence>MDDAIDDGVDIMSLSFGPSPPLRDYFMDPVSIGSFHAFQKGIFVSASAGNGHFPGSVANVAPWIMTVAASSLDRVLQSFVYLGNSKIIKGVGVNPPTNLTKFYGLIAGSDAAFPGIPPQNASYCKNNTLDPSLVKGKIVVCAMESATDGRAEKGLFVRQNGGVGIIVIDPAAKSDAFQFQIQATLIDLEEAKELYAYISTEKNPIARISETRTVLGTESAPEMAEFSSRGPNTLTPDIIKPDITAPGINILAAWSPLAIEAAAGRSVDYNILSGSSMSCPHVSAIAAIIKSCHPSWSPAAIKSAIMTSATILDNSQDFIGRISSTTHATPFEYGSGHINPVAALDPGLIYDFTVTDAVDFLCSNGANSSQLKNLTGQQVYCKNQPISSYELNYPSIGVSKMKGSLSIFRKVTYVGKGPSVYVSQLDYPSGVNVTIVPNELKFSRTGEELSFRIDFKPYKSSNGSFVFGALTWSNDIHRVRSPISLNVLSV</sequence>
<dbReference type="CDD" id="cd02120">
    <property type="entry name" value="PA_subtilisin_like"/>
    <property type="match status" value="1"/>
</dbReference>